<accession>A0A381YJH6</accession>
<dbReference type="InterPro" id="IPR012659">
    <property type="entry name" value="CHP02444"/>
</dbReference>
<name>A0A381YJH6_9ZZZZ</name>
<organism evidence="1">
    <name type="scientific">marine metagenome</name>
    <dbReference type="NCBI Taxonomy" id="408172"/>
    <lineage>
        <taxon>unclassified sequences</taxon>
        <taxon>metagenomes</taxon>
        <taxon>ecological metagenomes</taxon>
    </lineage>
</organism>
<proteinExistence type="predicted"/>
<dbReference type="Pfam" id="PF09523">
    <property type="entry name" value="DUF2390"/>
    <property type="match status" value="1"/>
</dbReference>
<gene>
    <name evidence="1" type="ORF">METZ01_LOCUS129565</name>
</gene>
<protein>
    <recommendedName>
        <fullName evidence="2">TIGR02444 family protein</fullName>
    </recommendedName>
</protein>
<evidence type="ECO:0000313" key="1">
    <source>
        <dbReference type="EMBL" id="SVA76711.1"/>
    </source>
</evidence>
<evidence type="ECO:0008006" key="2">
    <source>
        <dbReference type="Google" id="ProtNLM"/>
    </source>
</evidence>
<reference evidence="1" key="1">
    <citation type="submission" date="2018-05" db="EMBL/GenBank/DDBJ databases">
        <authorList>
            <person name="Lanie J.A."/>
            <person name="Ng W.-L."/>
            <person name="Kazmierczak K.M."/>
            <person name="Andrzejewski T.M."/>
            <person name="Davidsen T.M."/>
            <person name="Wayne K.J."/>
            <person name="Tettelin H."/>
            <person name="Glass J.I."/>
            <person name="Rusch D."/>
            <person name="Podicherti R."/>
            <person name="Tsui H.-C.T."/>
            <person name="Winkler M.E."/>
        </authorList>
    </citation>
    <scope>NUCLEOTIDE SEQUENCE</scope>
</reference>
<dbReference type="EMBL" id="UINC01018292">
    <property type="protein sequence ID" value="SVA76711.1"/>
    <property type="molecule type" value="Genomic_DNA"/>
</dbReference>
<dbReference type="AlphaFoldDB" id="A0A381YJH6"/>
<sequence length="189" mass="21391">MPIVPNKFWDFSVKIYQYPEAEKACLELQDNHGLSVVMLLYCIWVGVFRGEFEDDIYAKANTFSLSWDNEVVTPLREIRRWMKSSRDEQMISGAPLREQIKAVELDAEHFQMNILEGLYSETKGMPLDTEEQLLASARNLARYCADNDVVFDASLLNPPSVLLAAAIENITTELASSALSGTVLQHETK</sequence>
<dbReference type="NCBIfam" id="TIGR02444">
    <property type="entry name" value="TIGR02444 family protein"/>
    <property type="match status" value="1"/>
</dbReference>